<feature type="coiled-coil region" evidence="4">
    <location>
        <begin position="260"/>
        <end position="287"/>
    </location>
</feature>
<keyword evidence="4" id="KW-0175">Coiled coil</keyword>
<dbReference type="RefSeq" id="WP_379486214.1">
    <property type="nucleotide sequence ID" value="NZ_JBHLWK010000007.1"/>
</dbReference>
<dbReference type="Gene3D" id="3.40.50.150">
    <property type="entry name" value="Vaccinia Virus protein VP39"/>
    <property type="match status" value="1"/>
</dbReference>
<dbReference type="CDD" id="cd02440">
    <property type="entry name" value="AdoMet_MTases"/>
    <property type="match status" value="1"/>
</dbReference>
<evidence type="ECO:0000313" key="6">
    <source>
        <dbReference type="Proteomes" id="UP001589798"/>
    </source>
</evidence>
<evidence type="ECO:0000256" key="1">
    <source>
        <dbReference type="ARBA" id="ARBA00022603"/>
    </source>
</evidence>
<keyword evidence="6" id="KW-1185">Reference proteome</keyword>
<sequence>MDEQEIALSLGFTGERIVPGAPDCEPTFAQKMFQEHVARYAFAAQLAADADVLDVGCGVGYGSQWLGKAGARSVLGFDISADAIDHARMNYFHPAVSFKVQDATAIEPGDGYDLVTCFELIEHIEEQEHVLDLIKGALREGGVLAISTPRPLDDIRTHFHVHEMSFEELYGLLKARFLYVEPYFQVNCFTSLVGRERPEKLERLVPVSERIDIDHADYFIFLASDSPMDGRAAIQPLLTMNDDAYVLTLEKDVGVLRQAENDHIARIADLEQEKQALAQSAEQGQAISALIQEVSVLRSSVGAFSEMAGREPALSAVQQELAALRGSLSAMADARAELDSVRRSLLETQQRTAEVEHERYRAQAQRDDAEREAASLRLEHARLAADLDAVRRALVEQGAQLAAAQTEVHAQRTDAARLPEAMARTGALESEINALRYRVEYAEATLTRFRRSFSWSITRPLRWVWRTSRKITGRSQPR</sequence>
<feature type="coiled-coil region" evidence="4">
    <location>
        <begin position="331"/>
        <end position="386"/>
    </location>
</feature>
<dbReference type="EMBL" id="JBHLWK010000007">
    <property type="protein sequence ID" value="MFC0203439.1"/>
    <property type="molecule type" value="Genomic_DNA"/>
</dbReference>
<organism evidence="5 6">
    <name type="scientific">Novosphingobium soli</name>
    <dbReference type="NCBI Taxonomy" id="574956"/>
    <lineage>
        <taxon>Bacteria</taxon>
        <taxon>Pseudomonadati</taxon>
        <taxon>Pseudomonadota</taxon>
        <taxon>Alphaproteobacteria</taxon>
        <taxon>Sphingomonadales</taxon>
        <taxon>Sphingomonadaceae</taxon>
        <taxon>Novosphingobium</taxon>
    </lineage>
</organism>
<reference evidence="5 6" key="1">
    <citation type="submission" date="2024-09" db="EMBL/GenBank/DDBJ databases">
        <authorList>
            <person name="Sun Q."/>
            <person name="Mori K."/>
        </authorList>
    </citation>
    <scope>NUCLEOTIDE SEQUENCE [LARGE SCALE GENOMIC DNA]</scope>
    <source>
        <strain evidence="5 6">CCM 7706</strain>
    </source>
</reference>
<proteinExistence type="predicted"/>
<evidence type="ECO:0000256" key="3">
    <source>
        <dbReference type="ARBA" id="ARBA00022691"/>
    </source>
</evidence>
<evidence type="ECO:0000256" key="2">
    <source>
        <dbReference type="ARBA" id="ARBA00022679"/>
    </source>
</evidence>
<comment type="caution">
    <text evidence="5">The sequence shown here is derived from an EMBL/GenBank/DDBJ whole genome shotgun (WGS) entry which is preliminary data.</text>
</comment>
<dbReference type="InterPro" id="IPR029063">
    <property type="entry name" value="SAM-dependent_MTases_sf"/>
</dbReference>
<dbReference type="GO" id="GO:0008168">
    <property type="term" value="F:methyltransferase activity"/>
    <property type="evidence" value="ECO:0007669"/>
    <property type="project" value="UniProtKB-KW"/>
</dbReference>
<gene>
    <name evidence="5" type="ORF">ACFFJC_04035</name>
</gene>
<protein>
    <submittedName>
        <fullName evidence="5">Methyltransferase domain-containing protein</fullName>
    </submittedName>
</protein>
<dbReference type="GO" id="GO:0032259">
    <property type="term" value="P:methylation"/>
    <property type="evidence" value="ECO:0007669"/>
    <property type="project" value="UniProtKB-KW"/>
</dbReference>
<name>A0ABV6CRS6_9SPHN</name>
<dbReference type="PANTHER" id="PTHR43464">
    <property type="entry name" value="METHYLTRANSFERASE"/>
    <property type="match status" value="1"/>
</dbReference>
<dbReference type="Proteomes" id="UP001589798">
    <property type="component" value="Unassembled WGS sequence"/>
</dbReference>
<keyword evidence="1 5" id="KW-0489">Methyltransferase</keyword>
<keyword evidence="3" id="KW-0949">S-adenosyl-L-methionine</keyword>
<dbReference type="PANTHER" id="PTHR43464:SF19">
    <property type="entry name" value="UBIQUINONE BIOSYNTHESIS O-METHYLTRANSFERASE, MITOCHONDRIAL"/>
    <property type="match status" value="1"/>
</dbReference>
<dbReference type="SUPFAM" id="SSF53335">
    <property type="entry name" value="S-adenosyl-L-methionine-dependent methyltransferases"/>
    <property type="match status" value="1"/>
</dbReference>
<evidence type="ECO:0000256" key="4">
    <source>
        <dbReference type="SAM" id="Coils"/>
    </source>
</evidence>
<accession>A0ABV6CRS6</accession>
<evidence type="ECO:0000313" key="5">
    <source>
        <dbReference type="EMBL" id="MFC0203439.1"/>
    </source>
</evidence>
<dbReference type="Pfam" id="PF13489">
    <property type="entry name" value="Methyltransf_23"/>
    <property type="match status" value="1"/>
</dbReference>
<keyword evidence="2" id="KW-0808">Transferase</keyword>